<dbReference type="GO" id="GO:0016787">
    <property type="term" value="F:hydrolase activity"/>
    <property type="evidence" value="ECO:0007669"/>
    <property type="project" value="UniProtKB-KW"/>
</dbReference>
<protein>
    <submittedName>
        <fullName evidence="3">Quinoprotein relay system zinc metallohydrolase 2</fullName>
    </submittedName>
</protein>
<evidence type="ECO:0000313" key="3">
    <source>
        <dbReference type="EMBL" id="RKK04151.1"/>
    </source>
</evidence>
<gene>
    <name evidence="3" type="ORF">D6Z83_10840</name>
    <name evidence="4" type="ORF">EBE87_21205</name>
</gene>
<accession>A0A3A9JFM8</accession>
<evidence type="ECO:0000259" key="2">
    <source>
        <dbReference type="SMART" id="SM00849"/>
    </source>
</evidence>
<organism evidence="3 6">
    <name type="scientific">Teichococcus wenyumeiae</name>
    <dbReference type="NCBI Taxonomy" id="2478470"/>
    <lineage>
        <taxon>Bacteria</taxon>
        <taxon>Pseudomonadati</taxon>
        <taxon>Pseudomonadota</taxon>
        <taxon>Alphaproteobacteria</taxon>
        <taxon>Acetobacterales</taxon>
        <taxon>Roseomonadaceae</taxon>
        <taxon>Roseomonas</taxon>
    </lineage>
</organism>
<evidence type="ECO:0000313" key="6">
    <source>
        <dbReference type="Proteomes" id="UP000278036"/>
    </source>
</evidence>
<evidence type="ECO:0000256" key="1">
    <source>
        <dbReference type="ARBA" id="ARBA00005250"/>
    </source>
</evidence>
<sequence length="311" mass="32993">MRRDRRAMLLGLASPLLPCRPAGGVPDTASTPLEVAPGLWVMPGRMEEATPANLDAIANIGFICGAEATAVIDPGGSLAHGRLLRRAIEACGAPPVRYLVLTHVHPDHSMGAAAFADLAPEVIGHARLPEALAQRSAYYAAVLEREMGSAAAGSHALVPTRLVEDHAEIDLGGRRLELQAHPPAHTDHDLSLRDSASGMLWLSDLLFVDRMPALDGDLLGWLRLLDGLRRETAPGAVPGHGPPVVPWPQAAEPLVGYLAALRDGIRAAIAAGIGLAEAPARVAVEAAAQWRLAEQYHGRNVIAAYRQLEWE</sequence>
<dbReference type="AlphaFoldDB" id="A0A3A9JFM8"/>
<dbReference type="EMBL" id="RFLX01000022">
    <property type="protein sequence ID" value="RMI19261.1"/>
    <property type="molecule type" value="Genomic_DNA"/>
</dbReference>
<dbReference type="InterPro" id="IPR036866">
    <property type="entry name" value="RibonucZ/Hydroxyglut_hydro"/>
</dbReference>
<dbReference type="CDD" id="cd16282">
    <property type="entry name" value="metallo-hydrolase-like_MBL-fold"/>
    <property type="match status" value="1"/>
</dbReference>
<dbReference type="EMBL" id="RAQU01000054">
    <property type="protein sequence ID" value="RKK04151.1"/>
    <property type="molecule type" value="Genomic_DNA"/>
</dbReference>
<dbReference type="SUPFAM" id="SSF56281">
    <property type="entry name" value="Metallo-hydrolase/oxidoreductase"/>
    <property type="match status" value="1"/>
</dbReference>
<feature type="domain" description="Metallo-beta-lactamase" evidence="2">
    <location>
        <begin position="57"/>
        <end position="240"/>
    </location>
</feature>
<dbReference type="SMART" id="SM00849">
    <property type="entry name" value="Lactamase_B"/>
    <property type="match status" value="1"/>
</dbReference>
<dbReference type="PANTHER" id="PTHR42951">
    <property type="entry name" value="METALLO-BETA-LACTAMASE DOMAIN-CONTAINING"/>
    <property type="match status" value="1"/>
</dbReference>
<dbReference type="InParanoid" id="A0A3A9JFM8"/>
<keyword evidence="3" id="KW-0378">Hydrolase</keyword>
<dbReference type="GO" id="GO:0017001">
    <property type="term" value="P:antibiotic catabolic process"/>
    <property type="evidence" value="ECO:0007669"/>
    <property type="project" value="UniProtKB-ARBA"/>
</dbReference>
<comment type="similarity">
    <text evidence="1">Belongs to the metallo-beta-lactamase superfamily. Class-B beta-lactamase family.</text>
</comment>
<proteinExistence type="inferred from homology"/>
<dbReference type="InterPro" id="IPR050855">
    <property type="entry name" value="NDM-1-like"/>
</dbReference>
<dbReference type="Pfam" id="PF00753">
    <property type="entry name" value="Lactamase_B"/>
    <property type="match status" value="1"/>
</dbReference>
<comment type="caution">
    <text evidence="3">The sequence shown here is derived from an EMBL/GenBank/DDBJ whole genome shotgun (WGS) entry which is preliminary data.</text>
</comment>
<reference evidence="3 6" key="1">
    <citation type="submission" date="2018-09" db="EMBL/GenBank/DDBJ databases">
        <title>Roseomonas sp. nov., isolated from feces of Tibetan antelopes in the Qinghai-Tibet plateau, China.</title>
        <authorList>
            <person name="Tian Z."/>
        </authorList>
    </citation>
    <scope>NUCLEOTIDE SEQUENCE [LARGE SCALE GENOMIC DNA]</scope>
    <source>
        <strain evidence="4 5">Z23</strain>
        <strain evidence="3 6">Z24</strain>
    </source>
</reference>
<dbReference type="InterPro" id="IPR001279">
    <property type="entry name" value="Metallo-B-lactamas"/>
</dbReference>
<dbReference type="PANTHER" id="PTHR42951:SF4">
    <property type="entry name" value="ACYL-COENZYME A THIOESTERASE MBLAC2"/>
    <property type="match status" value="1"/>
</dbReference>
<keyword evidence="5" id="KW-1185">Reference proteome</keyword>
<evidence type="ECO:0000313" key="4">
    <source>
        <dbReference type="EMBL" id="RMI19261.1"/>
    </source>
</evidence>
<evidence type="ECO:0000313" key="5">
    <source>
        <dbReference type="Proteomes" id="UP000274097"/>
    </source>
</evidence>
<dbReference type="Proteomes" id="UP000278036">
    <property type="component" value="Unassembled WGS sequence"/>
</dbReference>
<dbReference type="Proteomes" id="UP000274097">
    <property type="component" value="Unassembled WGS sequence"/>
</dbReference>
<dbReference type="Gene3D" id="3.60.15.10">
    <property type="entry name" value="Ribonuclease Z/Hydroxyacylglutathione hydrolase-like"/>
    <property type="match status" value="1"/>
</dbReference>
<dbReference type="InterPro" id="IPR030829">
    <property type="entry name" value="SoxH-rel_PQQ_2"/>
</dbReference>
<dbReference type="NCBIfam" id="TIGR04559">
    <property type="entry name" value="SoxH_rel_PQQ_2"/>
    <property type="match status" value="1"/>
</dbReference>
<name>A0A3A9JFM8_9PROT</name>